<keyword evidence="5" id="KW-1185">Reference proteome</keyword>
<dbReference type="InterPro" id="IPR052018">
    <property type="entry name" value="PHP_domain"/>
</dbReference>
<dbReference type="Pfam" id="PF02811">
    <property type="entry name" value="PHP"/>
    <property type="match status" value="1"/>
</dbReference>
<dbReference type="RefSeq" id="WP_100904830.1">
    <property type="nucleotide sequence ID" value="NZ_CP017766.1"/>
</dbReference>
<dbReference type="PANTHER" id="PTHR42924">
    <property type="entry name" value="EXONUCLEASE"/>
    <property type="match status" value="1"/>
</dbReference>
<dbReference type="InterPro" id="IPR016195">
    <property type="entry name" value="Pol/histidinol_Pase-like"/>
</dbReference>
<sequence>MKFDLHTHTKYSSDGIIEPEKLVKTAIKRGLSGIAITDHDTLNGSLRAKEYKTDDLEVIVGSEISTERGEVIGLFLSDEIRSHIFQEVVEEIKEQGGITVLPHPFDGIRRNGINPGKKDIKLVDCVETFNSRCLRQKYNNKASQFANANGLTMVAGSDAHFASEIGNAGIITCEENVREALIKGDLTVFGKKSSLVKLVVTKMVKTWRSTL</sequence>
<reference evidence="5 6" key="1">
    <citation type="submission" date="2016-10" db="EMBL/GenBank/DDBJ databases">
        <title>Comparative genomics between deep and shallow subseafloor isolates.</title>
        <authorList>
            <person name="Ishii S."/>
            <person name="Miller J.R."/>
            <person name="Sutton G."/>
            <person name="Suzuki S."/>
            <person name="Methe B."/>
            <person name="Inagaki F."/>
            <person name="Imachi H."/>
        </authorList>
    </citation>
    <scope>NUCLEOTIDE SEQUENCE [LARGE SCALE GENOMIC DNA]</scope>
    <source>
        <strain evidence="3 5">A8p</strain>
        <strain evidence="2 6">MO-MB1</strain>
    </source>
</reference>
<dbReference type="GO" id="GO:0004534">
    <property type="term" value="F:5'-3' RNA exonuclease activity"/>
    <property type="evidence" value="ECO:0007669"/>
    <property type="project" value="TreeGrafter"/>
</dbReference>
<feature type="domain" description="Polymerase/histidinol phosphatase N-terminal" evidence="1">
    <location>
        <begin position="3"/>
        <end position="68"/>
    </location>
</feature>
<evidence type="ECO:0000313" key="6">
    <source>
        <dbReference type="Proteomes" id="UP000232806"/>
    </source>
</evidence>
<evidence type="ECO:0000259" key="1">
    <source>
        <dbReference type="SMART" id="SM00481"/>
    </source>
</evidence>
<evidence type="ECO:0000313" key="4">
    <source>
        <dbReference type="EMBL" id="NMO09760.1"/>
    </source>
</evidence>
<dbReference type="CDD" id="cd07432">
    <property type="entry name" value="PHP_HisPPase"/>
    <property type="match status" value="1"/>
</dbReference>
<evidence type="ECO:0000313" key="2">
    <source>
        <dbReference type="EMBL" id="AUB54853.1"/>
    </source>
</evidence>
<dbReference type="GO" id="GO:0035312">
    <property type="term" value="F:5'-3' DNA exonuclease activity"/>
    <property type="evidence" value="ECO:0007669"/>
    <property type="project" value="TreeGrafter"/>
</dbReference>
<dbReference type="EMBL" id="CP017766">
    <property type="protein sequence ID" value="AUB54853.1"/>
    <property type="molecule type" value="Genomic_DNA"/>
</dbReference>
<evidence type="ECO:0000313" key="7">
    <source>
        <dbReference type="Proteomes" id="UP000591058"/>
    </source>
</evidence>
<dbReference type="Gene3D" id="3.20.20.140">
    <property type="entry name" value="Metal-dependent hydrolases"/>
    <property type="match status" value="1"/>
</dbReference>
<dbReference type="SMART" id="SM00481">
    <property type="entry name" value="POLIIIAc"/>
    <property type="match status" value="1"/>
</dbReference>
<protein>
    <submittedName>
        <fullName evidence="3">Histidinol-phosphatase</fullName>
    </submittedName>
    <submittedName>
        <fullName evidence="4">PHP domain-containing protein</fullName>
    </submittedName>
</protein>
<dbReference type="EMBL" id="JABBYL010000028">
    <property type="protein sequence ID" value="NMO09760.1"/>
    <property type="molecule type" value="Genomic_DNA"/>
</dbReference>
<proteinExistence type="predicted"/>
<dbReference type="KEGG" id="msub:BK009_11805"/>
<accession>A0A2H4VT63</accession>
<accession>A0A2H4V9V3</accession>
<dbReference type="Proteomes" id="UP000232631">
    <property type="component" value="Chromosome"/>
</dbReference>
<dbReference type="InterPro" id="IPR003141">
    <property type="entry name" value="Pol/His_phosphatase_N"/>
</dbReference>
<dbReference type="SUPFAM" id="SSF89550">
    <property type="entry name" value="PHP domain-like"/>
    <property type="match status" value="1"/>
</dbReference>
<dbReference type="Proteomes" id="UP000591058">
    <property type="component" value="Unassembled WGS sequence"/>
</dbReference>
<evidence type="ECO:0000313" key="3">
    <source>
        <dbReference type="EMBL" id="AUB61293.1"/>
    </source>
</evidence>
<dbReference type="Pfam" id="PF13263">
    <property type="entry name" value="PHP_C"/>
    <property type="match status" value="1"/>
</dbReference>
<dbReference type="OrthoDB" id="63337at2157"/>
<dbReference type="InterPro" id="IPR004013">
    <property type="entry name" value="PHP_dom"/>
</dbReference>
<evidence type="ECO:0000313" key="5">
    <source>
        <dbReference type="Proteomes" id="UP000232631"/>
    </source>
</evidence>
<dbReference type="EMBL" id="CP017768">
    <property type="protein sequence ID" value="AUB61293.1"/>
    <property type="molecule type" value="Genomic_DNA"/>
</dbReference>
<reference evidence="4 7" key="2">
    <citation type="submission" date="2020-04" db="EMBL/GenBank/DDBJ databases">
        <title>Draft genome of Methanobacterium subterraneum isolated from animal feces.</title>
        <authorList>
            <person name="Ouboter H.T."/>
            <person name="Berger S."/>
            <person name="Gungor E."/>
            <person name="Jetten M.S.M."/>
            <person name="Welte C.U."/>
        </authorList>
    </citation>
    <scope>NUCLEOTIDE SEQUENCE [LARGE SCALE GENOMIC DNA]</scope>
    <source>
        <strain evidence="4">HO_2020</strain>
    </source>
</reference>
<dbReference type="Proteomes" id="UP000232806">
    <property type="component" value="Chromosome"/>
</dbReference>
<dbReference type="GeneID" id="35123852"/>
<gene>
    <name evidence="2" type="ORF">BK007_01680</name>
    <name evidence="3" type="ORF">BK009_11805</name>
    <name evidence="4" type="ORF">HG719_07940</name>
</gene>
<name>A0A2H4VT63_9EURY</name>
<dbReference type="PANTHER" id="PTHR42924:SF3">
    <property type="entry name" value="POLYMERASE_HISTIDINOL PHOSPHATASE N-TERMINAL DOMAIN-CONTAINING PROTEIN"/>
    <property type="match status" value="1"/>
</dbReference>
<dbReference type="AlphaFoldDB" id="A0A2H4VT63"/>
<organism evidence="3 5">
    <name type="scientific">Methanobacterium subterraneum</name>
    <dbReference type="NCBI Taxonomy" id="59277"/>
    <lineage>
        <taxon>Archaea</taxon>
        <taxon>Methanobacteriati</taxon>
        <taxon>Methanobacteriota</taxon>
        <taxon>Methanomada group</taxon>
        <taxon>Methanobacteria</taxon>
        <taxon>Methanobacteriales</taxon>
        <taxon>Methanobacteriaceae</taxon>
        <taxon>Methanobacterium</taxon>
    </lineage>
</organism>